<dbReference type="InterPro" id="IPR014529">
    <property type="entry name" value="UCP026631"/>
</dbReference>
<dbReference type="AlphaFoldDB" id="A0A0A7EDW2"/>
<keyword evidence="4" id="KW-1185">Reference proteome</keyword>
<dbReference type="EMBL" id="CP009888">
    <property type="protein sequence ID" value="AIY64192.1"/>
    <property type="molecule type" value="Genomic_DNA"/>
</dbReference>
<dbReference type="PANTHER" id="PTHR34473">
    <property type="entry name" value="UPF0699 TRANSMEMBRANE PROTEIN YDBS"/>
    <property type="match status" value="1"/>
</dbReference>
<dbReference type="Pfam" id="PF03703">
    <property type="entry name" value="bPH_2"/>
    <property type="match status" value="3"/>
</dbReference>
<keyword evidence="1" id="KW-0812">Transmembrane</keyword>
<dbReference type="RefSeq" id="WP_038638467.1">
    <property type="nucleotide sequence ID" value="NZ_CP009888.1"/>
</dbReference>
<name>A0A0A7EDW2_9GAMM</name>
<feature type="transmembrane region" description="Helical" evidence="1">
    <location>
        <begin position="53"/>
        <end position="76"/>
    </location>
</feature>
<dbReference type="STRING" id="1348114.OM33_02760"/>
<feature type="transmembrane region" description="Helical" evidence="1">
    <location>
        <begin position="374"/>
        <end position="390"/>
    </location>
</feature>
<reference evidence="3 4" key="1">
    <citation type="submission" date="2014-11" db="EMBL/GenBank/DDBJ databases">
        <title>Complete Genome Sequence of Pseudoalteromonas sp. Strain OCN003 Isolated from Kaneohe Bay, Oahu, Hawaii.</title>
        <authorList>
            <person name="Beurmann S."/>
            <person name="Videau P."/>
            <person name="Ushijima B."/>
            <person name="Smith A.M."/>
            <person name="Aeby G.S."/>
            <person name="Callahan S.M."/>
            <person name="Belcaid M."/>
        </authorList>
    </citation>
    <scope>NUCLEOTIDE SEQUENCE [LARGE SCALE GENOMIC DNA]</scope>
    <source>
        <strain evidence="3 4">OCN003</strain>
    </source>
</reference>
<feature type="transmembrane region" description="Helical" evidence="1">
    <location>
        <begin position="238"/>
        <end position="265"/>
    </location>
</feature>
<dbReference type="KEGG" id="pseo:OM33_02760"/>
<keyword evidence="1" id="KW-0472">Membrane</keyword>
<feature type="domain" description="YdbS-like PH" evidence="2">
    <location>
        <begin position="266"/>
        <end position="348"/>
    </location>
</feature>
<protein>
    <recommendedName>
        <fullName evidence="2">YdbS-like PH domain-containing protein</fullName>
    </recommendedName>
</protein>
<evidence type="ECO:0000313" key="3">
    <source>
        <dbReference type="EMBL" id="AIY64192.1"/>
    </source>
</evidence>
<dbReference type="PANTHER" id="PTHR34473:SF2">
    <property type="entry name" value="UPF0699 TRANSMEMBRANE PROTEIN YDBT"/>
    <property type="match status" value="1"/>
</dbReference>
<proteinExistence type="predicted"/>
<feature type="domain" description="YdbS-like PH" evidence="2">
    <location>
        <begin position="416"/>
        <end position="492"/>
    </location>
</feature>
<dbReference type="HOGENOM" id="CLU_024617_3_0_6"/>
<feature type="transmembrane region" description="Helical" evidence="1">
    <location>
        <begin position="396"/>
        <end position="414"/>
    </location>
</feature>
<organism evidence="3 4">
    <name type="scientific">Pseudoalteromonas piratica</name>
    <dbReference type="NCBI Taxonomy" id="1348114"/>
    <lineage>
        <taxon>Bacteria</taxon>
        <taxon>Pseudomonadati</taxon>
        <taxon>Pseudomonadota</taxon>
        <taxon>Gammaproteobacteria</taxon>
        <taxon>Alteromonadales</taxon>
        <taxon>Pseudoalteromonadaceae</taxon>
        <taxon>Pseudoalteromonas</taxon>
    </lineage>
</organism>
<keyword evidence="1" id="KW-1133">Transmembrane helix</keyword>
<gene>
    <name evidence="3" type="ORF">OM33_02760</name>
</gene>
<dbReference type="eggNOG" id="COG3428">
    <property type="taxonomic scope" value="Bacteria"/>
</dbReference>
<evidence type="ECO:0000313" key="4">
    <source>
        <dbReference type="Proteomes" id="UP000030341"/>
    </source>
</evidence>
<evidence type="ECO:0000259" key="2">
    <source>
        <dbReference type="Pfam" id="PF03703"/>
    </source>
</evidence>
<feature type="domain" description="YdbS-like PH" evidence="2">
    <location>
        <begin position="75"/>
        <end position="154"/>
    </location>
</feature>
<accession>A0A0A7EDW2</accession>
<dbReference type="InterPro" id="IPR005182">
    <property type="entry name" value="YdbS-like_PH"/>
</dbReference>
<dbReference type="OrthoDB" id="155986at2"/>
<sequence>MNTNKTNPAAWQKLSPVAIVYFVLHFIVRFVKDGFINAAPALAIWVTQVENKLFWFISVVSALVVVLVIYAVLYYLNFRYKITEHEIVLRKGVFKKERVTLNFAKVQNVNLATPFYFAPFSLVNSHFDAAGSSQQEVVLPGISIDYANTMRDQIFNYRAMPEHAEQQSEAQEDANTPDLTLANFEVAKFGLMSGMMFLVLAALAPFTTQIIDYIKQDFAAPLTELITNSLNSNEHAEIAAGTIIVLSGIGIFVLASLLGALIRFYNYELSLEKNKIKRVSGLFERHQMSLSINKIQSIEVKQNWIAKLLKRYTINCKQINNSHANTVKKGQSLIVPVLTKSQVSEVMNLCWDKQVAITDIPFQPIAINYFYKTYLLYWLLPLTIVSISAYEPLINGAWPLLIVLMLAGAGLSFLRYKRFGFYFDGEQVFTRKGLVGVSYKVFKGFKIQQIATIQTPPMRKQQLSTLRFQLASGGITIPYLPSSYVNQVMNQLIFLAETSKKRWM</sequence>
<evidence type="ECO:0000256" key="1">
    <source>
        <dbReference type="SAM" id="Phobius"/>
    </source>
</evidence>
<feature type="transmembrane region" description="Helical" evidence="1">
    <location>
        <begin position="189"/>
        <end position="211"/>
    </location>
</feature>
<dbReference type="Proteomes" id="UP000030341">
    <property type="component" value="Chromosome 1"/>
</dbReference>
<dbReference type="PIRSF" id="PIRSF026631">
    <property type="entry name" value="UCP026631"/>
    <property type="match status" value="1"/>
</dbReference>